<dbReference type="Gene3D" id="3.90.1150.10">
    <property type="entry name" value="Aspartate Aminotransferase, domain 1"/>
    <property type="match status" value="1"/>
</dbReference>
<evidence type="ECO:0000313" key="9">
    <source>
        <dbReference type="EMBL" id="KAJ1684306.1"/>
    </source>
</evidence>
<dbReference type="PANTHER" id="PTHR45677">
    <property type="entry name" value="GLUTAMATE DECARBOXYLASE-RELATED"/>
    <property type="match status" value="1"/>
</dbReference>
<comment type="similarity">
    <text evidence="2 7">Belongs to the group II decarboxylase family.</text>
</comment>
<evidence type="ECO:0000256" key="6">
    <source>
        <dbReference type="PIRSR" id="PIRSR602129-50"/>
    </source>
</evidence>
<evidence type="ECO:0000256" key="5">
    <source>
        <dbReference type="ARBA" id="ARBA00023239"/>
    </source>
</evidence>
<evidence type="ECO:0000256" key="1">
    <source>
        <dbReference type="ARBA" id="ARBA00001933"/>
    </source>
</evidence>
<dbReference type="AlphaFoldDB" id="A0A9P9Z9Q7"/>
<dbReference type="Pfam" id="PF00282">
    <property type="entry name" value="Pyridoxal_deC"/>
    <property type="match status" value="1"/>
</dbReference>
<dbReference type="PANTHER" id="PTHR45677:SF8">
    <property type="entry name" value="CYSTEINE SULFINIC ACID DECARBOXYLASE"/>
    <property type="match status" value="1"/>
</dbReference>
<accession>A0A9P9Z9Q7</accession>
<evidence type="ECO:0000256" key="2">
    <source>
        <dbReference type="ARBA" id="ARBA00009533"/>
    </source>
</evidence>
<dbReference type="Gene3D" id="3.40.640.10">
    <property type="entry name" value="Type I PLP-dependent aspartate aminotransferase-like (Major domain)"/>
    <property type="match status" value="1"/>
</dbReference>
<dbReference type="InterPro" id="IPR015421">
    <property type="entry name" value="PyrdxlP-dep_Trfase_major"/>
</dbReference>
<dbReference type="GO" id="GO:0016831">
    <property type="term" value="F:carboxy-lyase activity"/>
    <property type="evidence" value="ECO:0007669"/>
    <property type="project" value="UniProtKB-KW"/>
</dbReference>
<dbReference type="InterPro" id="IPR015422">
    <property type="entry name" value="PyrdxlP-dep_Trfase_small"/>
</dbReference>
<dbReference type="EMBL" id="JAMQYH010000041">
    <property type="protein sequence ID" value="KAJ1684306.1"/>
    <property type="molecule type" value="Genomic_DNA"/>
</dbReference>
<keyword evidence="4 6" id="KW-0663">Pyridoxal phosphate</keyword>
<reference evidence="9" key="1">
    <citation type="journal article" date="2022" name="Cell">
        <title>Repeat-based holocentromeres influence genome architecture and karyotype evolution.</title>
        <authorList>
            <person name="Hofstatter P.G."/>
            <person name="Thangavel G."/>
            <person name="Lux T."/>
            <person name="Neumann P."/>
            <person name="Vondrak T."/>
            <person name="Novak P."/>
            <person name="Zhang M."/>
            <person name="Costa L."/>
            <person name="Castellani M."/>
            <person name="Scott A."/>
            <person name="Toegelov H."/>
            <person name="Fuchs J."/>
            <person name="Mata-Sucre Y."/>
            <person name="Dias Y."/>
            <person name="Vanzela A.L.L."/>
            <person name="Huettel B."/>
            <person name="Almeida C.C.S."/>
            <person name="Simkova H."/>
            <person name="Souza G."/>
            <person name="Pedrosa-Harand A."/>
            <person name="Macas J."/>
            <person name="Mayer K.F.X."/>
            <person name="Houben A."/>
            <person name="Marques A."/>
        </authorList>
    </citation>
    <scope>NUCLEOTIDE SEQUENCE</scope>
    <source>
        <strain evidence="9">RhyBre1mFocal</strain>
    </source>
</reference>
<evidence type="ECO:0000313" key="10">
    <source>
        <dbReference type="Proteomes" id="UP001151287"/>
    </source>
</evidence>
<keyword evidence="5 7" id="KW-0456">Lyase</keyword>
<dbReference type="SUPFAM" id="SSF53383">
    <property type="entry name" value="PLP-dependent transferases"/>
    <property type="match status" value="1"/>
</dbReference>
<evidence type="ECO:0000256" key="3">
    <source>
        <dbReference type="ARBA" id="ARBA00022793"/>
    </source>
</evidence>
<dbReference type="InterPro" id="IPR015424">
    <property type="entry name" value="PyrdxlP-dep_Trfase"/>
</dbReference>
<dbReference type="CDD" id="cd06450">
    <property type="entry name" value="DOPA_deC_like"/>
    <property type="match status" value="1"/>
</dbReference>
<dbReference type="PRINTS" id="PR00800">
    <property type="entry name" value="YHDCRBOXLASE"/>
</dbReference>
<dbReference type="Proteomes" id="UP001151287">
    <property type="component" value="Unassembled WGS sequence"/>
</dbReference>
<protein>
    <recommendedName>
        <fullName evidence="11">Pyridoxal-dependent decarboxylase</fullName>
    </recommendedName>
</protein>
<comment type="caution">
    <text evidence="9">The sequence shown here is derived from an EMBL/GenBank/DDBJ whole genome shotgun (WGS) entry which is preliminary data.</text>
</comment>
<keyword evidence="3" id="KW-0210">Decarboxylase</keyword>
<sequence length="515" mass="54183">MSRDHGARRPLTPVAPGSSPARPAPDQALLNAGSTQTLVAGVDAAVRVAADAVRCARGPSTGPDPAHLERLVAAADLDAPLGGLDRALAELGPLYLDDAVWFHHPRYVAHLNCPVSVPAVAADVIASTVNSSMDTWDQSAGATMIERRLVRWTADRLGLGPRADGVFTSGGTASNLQALLLARDHTLTLCGETVGSPALHRLRVLTSADGHFSVVKAASLLGLGGDAVVSVPVDEHRRMDPEALSRALTRLRAEDLVPMAVVATAGTTDFGAIDPLDAIAGLCRAHGAWMHVDAAYGGGLLASPAYADRLRGTSAADSVTVDFHKTWFQPVASSVVVVRERRTLRHATYHADYLNPVDADPEEKPNQVDKSLQTTRRFDALKLWLTLRTTGADAIGAMFDTCIDLAAAAAAAYRSRPGVEVLLDPPLSTVVFRVRPVGVVDGALLDRANDGARDRLFASGEGAVAATRVDGRRWLKLTLLNPATTLADLEHVVGLLEQHADDVVAEASGAAREAS</sequence>
<dbReference type="InterPro" id="IPR002129">
    <property type="entry name" value="PyrdxlP-dep_de-COase"/>
</dbReference>
<dbReference type="GO" id="GO:0019752">
    <property type="term" value="P:carboxylic acid metabolic process"/>
    <property type="evidence" value="ECO:0007669"/>
    <property type="project" value="InterPro"/>
</dbReference>
<evidence type="ECO:0000256" key="8">
    <source>
        <dbReference type="SAM" id="MobiDB-lite"/>
    </source>
</evidence>
<evidence type="ECO:0008006" key="11">
    <source>
        <dbReference type="Google" id="ProtNLM"/>
    </source>
</evidence>
<proteinExistence type="inferred from homology"/>
<organism evidence="9 10">
    <name type="scientific">Rhynchospora breviuscula</name>
    <dbReference type="NCBI Taxonomy" id="2022672"/>
    <lineage>
        <taxon>Eukaryota</taxon>
        <taxon>Viridiplantae</taxon>
        <taxon>Streptophyta</taxon>
        <taxon>Embryophyta</taxon>
        <taxon>Tracheophyta</taxon>
        <taxon>Spermatophyta</taxon>
        <taxon>Magnoliopsida</taxon>
        <taxon>Liliopsida</taxon>
        <taxon>Poales</taxon>
        <taxon>Cyperaceae</taxon>
        <taxon>Cyperoideae</taxon>
        <taxon>Rhynchosporeae</taxon>
        <taxon>Rhynchospora</taxon>
    </lineage>
</organism>
<gene>
    <name evidence="9" type="ORF">LUZ63_020599</name>
</gene>
<evidence type="ECO:0000256" key="4">
    <source>
        <dbReference type="ARBA" id="ARBA00022898"/>
    </source>
</evidence>
<dbReference type="InterPro" id="IPR010977">
    <property type="entry name" value="Aromatic_deC"/>
</dbReference>
<dbReference type="GO" id="GO:0005737">
    <property type="term" value="C:cytoplasm"/>
    <property type="evidence" value="ECO:0007669"/>
    <property type="project" value="TreeGrafter"/>
</dbReference>
<comment type="cofactor">
    <cofactor evidence="1 6 7">
        <name>pyridoxal 5'-phosphate</name>
        <dbReference type="ChEBI" id="CHEBI:597326"/>
    </cofactor>
</comment>
<dbReference type="GO" id="GO:0006520">
    <property type="term" value="P:amino acid metabolic process"/>
    <property type="evidence" value="ECO:0007669"/>
    <property type="project" value="InterPro"/>
</dbReference>
<evidence type="ECO:0000256" key="7">
    <source>
        <dbReference type="RuleBase" id="RU000382"/>
    </source>
</evidence>
<dbReference type="GO" id="GO:0030170">
    <property type="term" value="F:pyridoxal phosphate binding"/>
    <property type="evidence" value="ECO:0007669"/>
    <property type="project" value="InterPro"/>
</dbReference>
<name>A0A9P9Z9Q7_9POAL</name>
<dbReference type="OrthoDB" id="639767at2759"/>
<keyword evidence="10" id="KW-1185">Reference proteome</keyword>
<feature type="region of interest" description="Disordered" evidence="8">
    <location>
        <begin position="1"/>
        <end position="26"/>
    </location>
</feature>
<feature type="modified residue" description="N6-(pyridoxal phosphate)lysine" evidence="6">
    <location>
        <position position="325"/>
    </location>
</feature>